<feature type="transmembrane region" description="Helical" evidence="1">
    <location>
        <begin position="120"/>
        <end position="142"/>
    </location>
</feature>
<feature type="transmembrane region" description="Helical" evidence="1">
    <location>
        <begin position="12"/>
        <end position="33"/>
    </location>
</feature>
<comment type="caution">
    <text evidence="2">The sequence shown here is derived from an EMBL/GenBank/DDBJ whole genome shotgun (WGS) entry which is preliminary data.</text>
</comment>
<protein>
    <submittedName>
        <fullName evidence="2">Uncharacterized protein</fullName>
    </submittedName>
</protein>
<accession>A0A934IBH7</accession>
<feature type="transmembrane region" description="Helical" evidence="1">
    <location>
        <begin position="45"/>
        <end position="64"/>
    </location>
</feature>
<evidence type="ECO:0000313" key="2">
    <source>
        <dbReference type="EMBL" id="MBI9115640.1"/>
    </source>
</evidence>
<keyword evidence="1" id="KW-0812">Transmembrane</keyword>
<dbReference type="Proteomes" id="UP000602087">
    <property type="component" value="Unassembled WGS sequence"/>
</dbReference>
<proteinExistence type="predicted"/>
<organism evidence="2 3">
    <name type="scientific">Sanguibacter suaedae</name>
    <dbReference type="NCBI Taxonomy" id="2795737"/>
    <lineage>
        <taxon>Bacteria</taxon>
        <taxon>Bacillati</taxon>
        <taxon>Actinomycetota</taxon>
        <taxon>Actinomycetes</taxon>
        <taxon>Micrococcales</taxon>
        <taxon>Sanguibacteraceae</taxon>
        <taxon>Sanguibacter</taxon>
    </lineage>
</organism>
<gene>
    <name evidence="2" type="ORF">JAV76_11505</name>
</gene>
<evidence type="ECO:0000256" key="1">
    <source>
        <dbReference type="SAM" id="Phobius"/>
    </source>
</evidence>
<keyword evidence="1" id="KW-0472">Membrane</keyword>
<dbReference type="EMBL" id="JAEINH010000009">
    <property type="protein sequence ID" value="MBI9115640.1"/>
    <property type="molecule type" value="Genomic_DNA"/>
</dbReference>
<dbReference type="AlphaFoldDB" id="A0A934IBH7"/>
<dbReference type="RefSeq" id="WP_198734207.1">
    <property type="nucleotide sequence ID" value="NZ_JAEINH010000009.1"/>
</dbReference>
<sequence>MSRTDRSPRRIALGLAAGGLAAIVFTVSLWLLLHSQDSSSARSMGNGVLVGGAAGFVAAVVGVWRAYRRRDSSTTADRVFAREADERDLTVWRSATSAVGIAALPLTATAAVVLQLGVPVAAVMAVLLISELLVLVGAFLVADRRL</sequence>
<evidence type="ECO:0000313" key="3">
    <source>
        <dbReference type="Proteomes" id="UP000602087"/>
    </source>
</evidence>
<reference evidence="2" key="1">
    <citation type="submission" date="2020-12" db="EMBL/GenBank/DDBJ databases">
        <title>Sanguibacter suaedae sp. nov., isolated from Suaeda aralocaspica.</title>
        <authorList>
            <person name="Ma Q."/>
        </authorList>
    </citation>
    <scope>NUCLEOTIDE SEQUENCE</scope>
    <source>
        <strain evidence="2">YZGR15</strain>
    </source>
</reference>
<keyword evidence="3" id="KW-1185">Reference proteome</keyword>
<name>A0A934IBH7_9MICO</name>
<feature type="transmembrane region" description="Helical" evidence="1">
    <location>
        <begin position="91"/>
        <end position="114"/>
    </location>
</feature>
<keyword evidence="1" id="KW-1133">Transmembrane helix</keyword>